<dbReference type="EMBL" id="OBMT01000005">
    <property type="protein sequence ID" value="SOC06921.1"/>
    <property type="molecule type" value="Genomic_DNA"/>
</dbReference>
<dbReference type="AlphaFoldDB" id="A0A285SGM8"/>
<reference evidence="3" key="1">
    <citation type="submission" date="2017-08" db="EMBL/GenBank/DDBJ databases">
        <authorList>
            <person name="Varghese N."/>
            <person name="Submissions S."/>
        </authorList>
    </citation>
    <scope>NUCLEOTIDE SEQUENCE [LARGE SCALE GENOMIC DNA]</scope>
    <source>
        <strain evidence="3">JA276</strain>
    </source>
</reference>
<evidence type="ECO:0000313" key="2">
    <source>
        <dbReference type="EMBL" id="SOC06921.1"/>
    </source>
</evidence>
<evidence type="ECO:0000313" key="3">
    <source>
        <dbReference type="Proteomes" id="UP000219111"/>
    </source>
</evidence>
<name>A0A285SGM8_9RHOB</name>
<dbReference type="RefSeq" id="WP_176518606.1">
    <property type="nucleotide sequence ID" value="NZ_OBMT01000005.1"/>
</dbReference>
<feature type="coiled-coil region" evidence="1">
    <location>
        <begin position="9"/>
        <end position="50"/>
    </location>
</feature>
<keyword evidence="1" id="KW-0175">Coiled coil</keyword>
<accession>A0A285SGM8</accession>
<organism evidence="2 3">
    <name type="scientific">Rhodobacter maris</name>
    <dbReference type="NCBI Taxonomy" id="446682"/>
    <lineage>
        <taxon>Bacteria</taxon>
        <taxon>Pseudomonadati</taxon>
        <taxon>Pseudomonadota</taxon>
        <taxon>Alphaproteobacteria</taxon>
        <taxon>Rhodobacterales</taxon>
        <taxon>Rhodobacter group</taxon>
        <taxon>Rhodobacter</taxon>
    </lineage>
</organism>
<gene>
    <name evidence="2" type="ORF">SAMN05877831_105179</name>
</gene>
<keyword evidence="3" id="KW-1185">Reference proteome</keyword>
<evidence type="ECO:0000256" key="1">
    <source>
        <dbReference type="SAM" id="Coils"/>
    </source>
</evidence>
<proteinExistence type="predicted"/>
<sequence>MTGAAEAEIAALRAQNRFLIEEIEALRRQLADCRNEAVRLERLLIAAQDAAARTPR</sequence>
<dbReference type="Proteomes" id="UP000219111">
    <property type="component" value="Unassembled WGS sequence"/>
</dbReference>
<protein>
    <recommendedName>
        <fullName evidence="4">Transposase</fullName>
    </recommendedName>
</protein>
<evidence type="ECO:0008006" key="4">
    <source>
        <dbReference type="Google" id="ProtNLM"/>
    </source>
</evidence>